<reference evidence="3" key="1">
    <citation type="submission" date="2015-12" db="EMBL/GenBank/DDBJ databases">
        <title>Update maize B73 reference genome by single molecule sequencing technologies.</title>
        <authorList>
            <consortium name="Maize Genome Sequencing Project"/>
            <person name="Ware D."/>
        </authorList>
    </citation>
    <scope>NUCLEOTIDE SEQUENCE [LARGE SCALE GENOMIC DNA]</scope>
    <source>
        <strain evidence="3">cv. B73</strain>
    </source>
</reference>
<proteinExistence type="predicted"/>
<dbReference type="AlphaFoldDB" id="A0A804NHG2"/>
<feature type="region of interest" description="Disordered" evidence="1">
    <location>
        <begin position="1"/>
        <end position="25"/>
    </location>
</feature>
<evidence type="ECO:0000256" key="1">
    <source>
        <dbReference type="SAM" id="MobiDB-lite"/>
    </source>
</evidence>
<protein>
    <submittedName>
        <fullName evidence="2">Uncharacterized protein</fullName>
    </submittedName>
</protein>
<name>A0A804NHG2_MAIZE</name>
<keyword evidence="3" id="KW-1185">Reference proteome</keyword>
<evidence type="ECO:0000313" key="2">
    <source>
        <dbReference type="EnsemblPlants" id="Zm00001eb160840_P001"/>
    </source>
</evidence>
<dbReference type="Gramene" id="Zm00001eb160840_T001">
    <property type="protein sequence ID" value="Zm00001eb160840_P001"/>
    <property type="gene ID" value="Zm00001eb160840"/>
</dbReference>
<dbReference type="InParanoid" id="A0A804NHG2"/>
<accession>A0A804NHG2</accession>
<organism evidence="2 3">
    <name type="scientific">Zea mays</name>
    <name type="common">Maize</name>
    <dbReference type="NCBI Taxonomy" id="4577"/>
    <lineage>
        <taxon>Eukaryota</taxon>
        <taxon>Viridiplantae</taxon>
        <taxon>Streptophyta</taxon>
        <taxon>Embryophyta</taxon>
        <taxon>Tracheophyta</taxon>
        <taxon>Spermatophyta</taxon>
        <taxon>Magnoliopsida</taxon>
        <taxon>Liliopsida</taxon>
        <taxon>Poales</taxon>
        <taxon>Poaceae</taxon>
        <taxon>PACMAD clade</taxon>
        <taxon>Panicoideae</taxon>
        <taxon>Andropogonodae</taxon>
        <taxon>Andropogoneae</taxon>
        <taxon>Tripsacinae</taxon>
        <taxon>Zea</taxon>
    </lineage>
</organism>
<evidence type="ECO:0000313" key="3">
    <source>
        <dbReference type="Proteomes" id="UP000007305"/>
    </source>
</evidence>
<dbReference type="EnsemblPlants" id="Zm00001eb160840_T001">
    <property type="protein sequence ID" value="Zm00001eb160840_P001"/>
    <property type="gene ID" value="Zm00001eb160840"/>
</dbReference>
<reference evidence="2" key="3">
    <citation type="submission" date="2021-05" db="UniProtKB">
        <authorList>
            <consortium name="EnsemblPlants"/>
        </authorList>
    </citation>
    <scope>IDENTIFICATION</scope>
    <source>
        <strain evidence="2">cv. B73</strain>
    </source>
</reference>
<dbReference type="Proteomes" id="UP000007305">
    <property type="component" value="Chromosome 3"/>
</dbReference>
<sequence length="183" mass="20341">MSGSYVQKDRVQTNTHEPQTRDEHKHKAATQLCEHARMTHVHCTRRDRWGSIGPWLNSVPWRVRERGDDALDLQVLVHGCQPLVPAEAAHLVPAEGRVRVEGEVAVHPHGAGAHRPGHPVGDVQALGHDPGGEPVPGAVGLLDHLINRPGEWGCMAGEEMCKQRPSVIRTSECKRHEQYQFRC</sequence>
<reference evidence="2" key="2">
    <citation type="submission" date="2019-07" db="EMBL/GenBank/DDBJ databases">
        <authorList>
            <person name="Seetharam A."/>
            <person name="Woodhouse M."/>
            <person name="Cannon E."/>
        </authorList>
    </citation>
    <scope>NUCLEOTIDE SEQUENCE [LARGE SCALE GENOMIC DNA]</scope>
    <source>
        <strain evidence="2">cv. B73</strain>
    </source>
</reference>